<protein>
    <submittedName>
        <fullName evidence="3">Uncharacterized protein</fullName>
    </submittedName>
</protein>
<evidence type="ECO:0000256" key="1">
    <source>
        <dbReference type="SAM" id="MobiDB-lite"/>
    </source>
</evidence>
<evidence type="ECO:0000313" key="3">
    <source>
        <dbReference type="EMBL" id="RKR80700.1"/>
    </source>
</evidence>
<accession>A0A495IVF6</accession>
<feature type="signal peptide" evidence="2">
    <location>
        <begin position="1"/>
        <end position="23"/>
    </location>
</feature>
<dbReference type="RefSeq" id="WP_121196524.1">
    <property type="nucleotide sequence ID" value="NZ_RBKU01000001.1"/>
</dbReference>
<evidence type="ECO:0000313" key="4">
    <source>
        <dbReference type="Proteomes" id="UP000268007"/>
    </source>
</evidence>
<comment type="caution">
    <text evidence="3">The sequence shown here is derived from an EMBL/GenBank/DDBJ whole genome shotgun (WGS) entry which is preliminary data.</text>
</comment>
<dbReference type="OrthoDB" id="9999320at2"/>
<feature type="region of interest" description="Disordered" evidence="1">
    <location>
        <begin position="81"/>
        <end position="109"/>
    </location>
</feature>
<reference evidence="3 4" key="1">
    <citation type="submission" date="2018-10" db="EMBL/GenBank/DDBJ databases">
        <title>Genomic Encyclopedia of Archaeal and Bacterial Type Strains, Phase II (KMG-II): from individual species to whole genera.</title>
        <authorList>
            <person name="Goeker M."/>
        </authorList>
    </citation>
    <scope>NUCLEOTIDE SEQUENCE [LARGE SCALE GENOMIC DNA]</scope>
    <source>
        <strain evidence="3 4">DSM 18602</strain>
    </source>
</reference>
<keyword evidence="2" id="KW-0732">Signal</keyword>
<dbReference type="EMBL" id="RBKU01000001">
    <property type="protein sequence ID" value="RKR80700.1"/>
    <property type="molecule type" value="Genomic_DNA"/>
</dbReference>
<feature type="compositionally biased region" description="Polar residues" evidence="1">
    <location>
        <begin position="81"/>
        <end position="102"/>
    </location>
</feature>
<name>A0A495IVF6_9SPHI</name>
<dbReference type="AlphaFoldDB" id="A0A495IVF6"/>
<feature type="chain" id="PRO_5019823292" evidence="2">
    <location>
        <begin position="24"/>
        <end position="117"/>
    </location>
</feature>
<sequence length="117" mass="12148">MKKVKSILGAFIITMGLSTAVFAGDKKTDVKTAVITTTESVAPAPAKAKAKSGVTYWVTGTTIVMGVASYTFDQTPQSCDGSGNPCQFTTDNGALSSPQPQSVIDGENGLIIDTRKN</sequence>
<proteinExistence type="predicted"/>
<evidence type="ECO:0000256" key="2">
    <source>
        <dbReference type="SAM" id="SignalP"/>
    </source>
</evidence>
<gene>
    <name evidence="3" type="ORF">BDD43_0832</name>
</gene>
<organism evidence="3 4">
    <name type="scientific">Mucilaginibacter gracilis</name>
    <dbReference type="NCBI Taxonomy" id="423350"/>
    <lineage>
        <taxon>Bacteria</taxon>
        <taxon>Pseudomonadati</taxon>
        <taxon>Bacteroidota</taxon>
        <taxon>Sphingobacteriia</taxon>
        <taxon>Sphingobacteriales</taxon>
        <taxon>Sphingobacteriaceae</taxon>
        <taxon>Mucilaginibacter</taxon>
    </lineage>
</organism>
<dbReference type="Proteomes" id="UP000268007">
    <property type="component" value="Unassembled WGS sequence"/>
</dbReference>
<keyword evidence="4" id="KW-1185">Reference proteome</keyword>